<keyword evidence="3" id="KW-1185">Reference proteome</keyword>
<evidence type="ECO:0000259" key="1">
    <source>
        <dbReference type="Pfam" id="PF07299"/>
    </source>
</evidence>
<dbReference type="InterPro" id="IPR038344">
    <property type="entry name" value="EF-G_N_sf"/>
</dbReference>
<feature type="domain" description="Elongation factor G-binding protein N-terminal" evidence="1">
    <location>
        <begin position="4"/>
        <end position="86"/>
    </location>
</feature>
<dbReference type="RefSeq" id="WP_076559160.1">
    <property type="nucleotide sequence ID" value="NZ_FTOC01000006.1"/>
</dbReference>
<sequence>MEPFIRSDQYHYIKQQVRHIVQTSALINDQEMVQTIQDLGKDKMMEVFHELTDLERRILEGITKLEDRTDAEMYEARILPLVHPFEMPAEEEVRELFPYLTKVKPPLLGANVDERDLTYLSWFDAGLDRKFIVTYRNGELVGMEGSFTYSGQKNLCSICREHEHVGLFVTDVTEYKRRGNYVCKDSVTCNRNITDQRHLYKFMDNMKR</sequence>
<dbReference type="STRING" id="570947.SAMN05421687_10686"/>
<dbReference type="Pfam" id="PF07299">
    <property type="entry name" value="EF-G-binding_N"/>
    <property type="match status" value="1"/>
</dbReference>
<dbReference type="InterPro" id="IPR010841">
    <property type="entry name" value="EF-G-binding_N"/>
</dbReference>
<dbReference type="Gene3D" id="1.20.1280.250">
    <property type="match status" value="1"/>
</dbReference>
<evidence type="ECO:0000313" key="3">
    <source>
        <dbReference type="Proteomes" id="UP000187608"/>
    </source>
</evidence>
<evidence type="ECO:0000313" key="2">
    <source>
        <dbReference type="EMBL" id="SIS49034.1"/>
    </source>
</evidence>
<dbReference type="EMBL" id="FTOC01000006">
    <property type="protein sequence ID" value="SIS49034.1"/>
    <property type="molecule type" value="Genomic_DNA"/>
</dbReference>
<protein>
    <submittedName>
        <fullName evidence="2">Fibronectin-binding protein (FBP), N-terminal</fullName>
    </submittedName>
</protein>
<proteinExistence type="predicted"/>
<reference evidence="3" key="1">
    <citation type="submission" date="2017-01" db="EMBL/GenBank/DDBJ databases">
        <authorList>
            <person name="Varghese N."/>
            <person name="Submissions S."/>
        </authorList>
    </citation>
    <scope>NUCLEOTIDE SEQUENCE [LARGE SCALE GENOMIC DNA]</scope>
    <source>
        <strain evidence="3">DSM 23127</strain>
    </source>
</reference>
<organism evidence="2 3">
    <name type="scientific">Salimicrobium flavidum</name>
    <dbReference type="NCBI Taxonomy" id="570947"/>
    <lineage>
        <taxon>Bacteria</taxon>
        <taxon>Bacillati</taxon>
        <taxon>Bacillota</taxon>
        <taxon>Bacilli</taxon>
        <taxon>Bacillales</taxon>
        <taxon>Bacillaceae</taxon>
        <taxon>Salimicrobium</taxon>
    </lineage>
</organism>
<dbReference type="OrthoDB" id="1891078at2"/>
<dbReference type="CDD" id="cd16342">
    <property type="entry name" value="FusC_FusB"/>
    <property type="match status" value="1"/>
</dbReference>
<accession>A0A1N7JIE6</accession>
<name>A0A1N7JIE6_9BACI</name>
<dbReference type="Proteomes" id="UP000187608">
    <property type="component" value="Unassembled WGS sequence"/>
</dbReference>
<dbReference type="AlphaFoldDB" id="A0A1N7JIE6"/>
<gene>
    <name evidence="2" type="ORF">SAMN05421687_10686</name>
</gene>